<evidence type="ECO:0000313" key="1">
    <source>
        <dbReference type="EMBL" id="DAF95020.1"/>
    </source>
</evidence>
<name>A0A8S5UKS5_9CAUD</name>
<accession>A0A8S5UKS5</accession>
<protein>
    <submittedName>
        <fullName evidence="1">Uncharacterized protein</fullName>
    </submittedName>
</protein>
<organism evidence="1">
    <name type="scientific">Myoviridae sp. ctQf419</name>
    <dbReference type="NCBI Taxonomy" id="2825102"/>
    <lineage>
        <taxon>Viruses</taxon>
        <taxon>Duplodnaviria</taxon>
        <taxon>Heunggongvirae</taxon>
        <taxon>Uroviricota</taxon>
        <taxon>Caudoviricetes</taxon>
    </lineage>
</organism>
<dbReference type="EMBL" id="BK016102">
    <property type="protein sequence ID" value="DAF95020.1"/>
    <property type="molecule type" value="Genomic_DNA"/>
</dbReference>
<reference evidence="1" key="1">
    <citation type="journal article" date="2021" name="Proc. Natl. Acad. Sci. U.S.A.">
        <title>A Catalog of Tens of Thousands of Viruses from Human Metagenomes Reveals Hidden Associations with Chronic Diseases.</title>
        <authorList>
            <person name="Tisza M.J."/>
            <person name="Buck C.B."/>
        </authorList>
    </citation>
    <scope>NUCLEOTIDE SEQUENCE</scope>
    <source>
        <strain evidence="1">CtQf419</strain>
    </source>
</reference>
<sequence length="70" mass="8038">MAKNDLQTKIDRLNAAAEIIEKEHKPKKMSVSSEQKAFASVDRIKSCYRCEFEFSCLDAGRPCSRYSYVD</sequence>
<proteinExistence type="predicted"/>